<dbReference type="AlphaFoldDB" id="C6PVB1"/>
<dbReference type="Gene3D" id="3.30.1240.10">
    <property type="match status" value="1"/>
</dbReference>
<dbReference type="NCBIfam" id="TIGR01484">
    <property type="entry name" value="HAD-SF-IIB"/>
    <property type="match status" value="1"/>
</dbReference>
<accession>C6PVB1</accession>
<dbReference type="GO" id="GO:0016791">
    <property type="term" value="F:phosphatase activity"/>
    <property type="evidence" value="ECO:0007669"/>
    <property type="project" value="UniProtKB-ARBA"/>
</dbReference>
<reference evidence="1 2" key="1">
    <citation type="submission" date="2009-06" db="EMBL/GenBank/DDBJ databases">
        <title>The draft genome of Clostridium carboxidivorans P7.</title>
        <authorList>
            <consortium name="US DOE Joint Genome Institute (JGI-PGF)"/>
            <person name="Lucas S."/>
            <person name="Copeland A."/>
            <person name="Lapidus A."/>
            <person name="Glavina del Rio T."/>
            <person name="Tice H."/>
            <person name="Bruce D."/>
            <person name="Goodwin L."/>
            <person name="Pitluck S."/>
            <person name="Larimer F."/>
            <person name="Land M.L."/>
            <person name="Hauser L."/>
            <person name="Hemme C.L."/>
        </authorList>
    </citation>
    <scope>NUCLEOTIDE SEQUENCE [LARGE SCALE GENOMIC DNA]</scope>
    <source>
        <strain evidence="1 2">P7</strain>
    </source>
</reference>
<dbReference type="InterPro" id="IPR036412">
    <property type="entry name" value="HAD-like_sf"/>
</dbReference>
<dbReference type="InterPro" id="IPR000150">
    <property type="entry name" value="Cof"/>
</dbReference>
<dbReference type="GO" id="GO:0000287">
    <property type="term" value="F:magnesium ion binding"/>
    <property type="evidence" value="ECO:0007669"/>
    <property type="project" value="TreeGrafter"/>
</dbReference>
<dbReference type="PATRIC" id="fig|536227.13.peg.1609"/>
<dbReference type="OrthoDB" id="9781413at2"/>
<organism evidence="1 2">
    <name type="scientific">Clostridium carboxidivorans P7</name>
    <dbReference type="NCBI Taxonomy" id="536227"/>
    <lineage>
        <taxon>Bacteria</taxon>
        <taxon>Bacillati</taxon>
        <taxon>Bacillota</taxon>
        <taxon>Clostridia</taxon>
        <taxon>Eubacteriales</taxon>
        <taxon>Clostridiaceae</taxon>
        <taxon>Clostridium</taxon>
    </lineage>
</organism>
<evidence type="ECO:0000313" key="1">
    <source>
        <dbReference type="EMBL" id="EET86841.1"/>
    </source>
</evidence>
<dbReference type="InterPro" id="IPR006379">
    <property type="entry name" value="HAD-SF_hydro_IIB"/>
</dbReference>
<evidence type="ECO:0000313" key="2">
    <source>
        <dbReference type="Proteomes" id="UP000004198"/>
    </source>
</evidence>
<dbReference type="PANTHER" id="PTHR10000">
    <property type="entry name" value="PHOSPHOSERINE PHOSPHATASE"/>
    <property type="match status" value="1"/>
</dbReference>
<dbReference type="eggNOG" id="COG0561">
    <property type="taxonomic scope" value="Bacteria"/>
</dbReference>
<dbReference type="Pfam" id="PF08282">
    <property type="entry name" value="Hydrolase_3"/>
    <property type="match status" value="1"/>
</dbReference>
<dbReference type="RefSeq" id="WP_007061613.1">
    <property type="nucleotide sequence ID" value="NZ_ACVI01000043.1"/>
</dbReference>
<dbReference type="GO" id="GO:0005829">
    <property type="term" value="C:cytosol"/>
    <property type="evidence" value="ECO:0007669"/>
    <property type="project" value="TreeGrafter"/>
</dbReference>
<keyword evidence="1" id="KW-0378">Hydrolase</keyword>
<protein>
    <submittedName>
        <fullName evidence="1">Cof-like hydrolase</fullName>
    </submittedName>
</protein>
<dbReference type="Gene3D" id="3.40.50.1000">
    <property type="entry name" value="HAD superfamily/HAD-like"/>
    <property type="match status" value="1"/>
</dbReference>
<gene>
    <name evidence="1" type="ORF">CcarbDRAFT_2728</name>
</gene>
<dbReference type="PANTHER" id="PTHR10000:SF8">
    <property type="entry name" value="HAD SUPERFAMILY HYDROLASE-LIKE, TYPE 3"/>
    <property type="match status" value="1"/>
</dbReference>
<dbReference type="SFLD" id="SFLDS00003">
    <property type="entry name" value="Haloacid_Dehalogenase"/>
    <property type="match status" value="1"/>
</dbReference>
<dbReference type="NCBIfam" id="TIGR00099">
    <property type="entry name" value="Cof-subfamily"/>
    <property type="match status" value="1"/>
</dbReference>
<dbReference type="SUPFAM" id="SSF56784">
    <property type="entry name" value="HAD-like"/>
    <property type="match status" value="1"/>
</dbReference>
<name>C6PVB1_9CLOT</name>
<dbReference type="KEGG" id="cck:Ccar_07645"/>
<proteinExistence type="predicted"/>
<dbReference type="Proteomes" id="UP000004198">
    <property type="component" value="Unassembled WGS sequence"/>
</dbReference>
<keyword evidence="2" id="KW-1185">Reference proteome</keyword>
<dbReference type="PROSITE" id="PS01228">
    <property type="entry name" value="COF_1"/>
    <property type="match status" value="1"/>
</dbReference>
<dbReference type="CDD" id="cd07516">
    <property type="entry name" value="HAD_Pase"/>
    <property type="match status" value="1"/>
</dbReference>
<sequence length="270" mass="31002">MNKKFKGYLLISDMDGTLLNSNKKISKNNIEAINRFVAQGGIFTFATGRMLESAKKYLDVVNVNVPVILYNGSKIHDYGKKETIYELFLEDEVKNILKQIKQQYSYLGLEIYCKENVYIFNKCRFSKRFASNRSDVHYDIPESLWTENWTKILILGEENQLDILEHNFISKFGQFNIVRSGENYLEILPLGTSKGQALQKLCKIINIDISNTIAVGDNMNDFELLKKSGYGFCVANGNKKLLAKINYKCSSNDEHAIEYIVNWAEKNIVV</sequence>
<dbReference type="SFLD" id="SFLDG01140">
    <property type="entry name" value="C2.B:_Phosphomannomutase_and_P"/>
    <property type="match status" value="1"/>
</dbReference>
<dbReference type="EMBL" id="ACVI01000043">
    <property type="protein sequence ID" value="EET86841.1"/>
    <property type="molecule type" value="Genomic_DNA"/>
</dbReference>
<dbReference type="InterPro" id="IPR023214">
    <property type="entry name" value="HAD_sf"/>
</dbReference>
<dbReference type="STRING" id="536227.Ccar_07645"/>
<comment type="caution">
    <text evidence="1">The sequence shown here is derived from an EMBL/GenBank/DDBJ whole genome shotgun (WGS) entry which is preliminary data.</text>
</comment>